<feature type="compositionally biased region" description="Low complexity" evidence="1">
    <location>
        <begin position="488"/>
        <end position="502"/>
    </location>
</feature>
<dbReference type="EMBL" id="BFEA01000172">
    <property type="protein sequence ID" value="GBG72801.1"/>
    <property type="molecule type" value="Genomic_DNA"/>
</dbReference>
<evidence type="ECO:0000313" key="2">
    <source>
        <dbReference type="EMBL" id="GBG72801.1"/>
    </source>
</evidence>
<feature type="compositionally biased region" description="Basic and acidic residues" evidence="1">
    <location>
        <begin position="250"/>
        <end position="262"/>
    </location>
</feature>
<accession>A0A388KRW1</accession>
<feature type="region of interest" description="Disordered" evidence="1">
    <location>
        <begin position="204"/>
        <end position="534"/>
    </location>
</feature>
<proteinExistence type="predicted"/>
<dbReference type="AlphaFoldDB" id="A0A388KRW1"/>
<protein>
    <submittedName>
        <fullName evidence="2">Uncharacterized protein</fullName>
    </submittedName>
</protein>
<feature type="compositionally biased region" description="Basic and acidic residues" evidence="1">
    <location>
        <begin position="311"/>
        <end position="331"/>
    </location>
</feature>
<feature type="compositionally biased region" description="Gly residues" evidence="1">
    <location>
        <begin position="275"/>
        <end position="290"/>
    </location>
</feature>
<organism evidence="2 3">
    <name type="scientific">Chara braunii</name>
    <name type="common">Braun's stonewort</name>
    <dbReference type="NCBI Taxonomy" id="69332"/>
    <lineage>
        <taxon>Eukaryota</taxon>
        <taxon>Viridiplantae</taxon>
        <taxon>Streptophyta</taxon>
        <taxon>Charophyceae</taxon>
        <taxon>Charales</taxon>
        <taxon>Characeae</taxon>
        <taxon>Chara</taxon>
    </lineage>
</organism>
<dbReference type="Proteomes" id="UP000265515">
    <property type="component" value="Unassembled WGS sequence"/>
</dbReference>
<sequence length="645" mass="66308">MYFDQQIGVFTIASYATCFENGEDFNVEDSEEESVDDTLQAALTDERQITCSSASQKMGVPGTSFGSGGALSMAVSTDPLMTRPLTSSIVTPTQMAGNTMTVSSRGILDLKVQAMLSPELLASLSVFANNPSTVLEFLRSRTPQQPPSDEPLEHQIGDRIPADIAQLPGPIVCRHNHTYLEEFYDRGTSPAYGYNWHVEEDLEHREGERKGASGGGAHGKGSESSGGAHGKGLRSRSGASGKGPGPRDGASGKDVSRGELQKNKRSQGRQATEGKGSGSSGGGHGKGSGLSVGASAEGSATSVGASGKGISRGELRKPEMSHGPKETERKGSGSSGGGAHGKRSVSDGGASGKASGPSEGSHGRVEHDSGPALERSRLDQAKKLTVELNPKVGSSHGRVKHDSGPTLKRSRLDQAKKLTVESNPIVGSGLIDVATGKASGPRGGSSTVGGISPIKGSHSRVKHGSRPTLQRSRLDQAKKLTVESNPTAGSGSIAGASGKTSGPSDGGSTAGSVSPVKGSHGRVEHDNGPLLERSQLDQAEKLVVESNPTLEWGSIAGASAKAWGRKGGVSGKDISPADQVWGTTMLVGDSVTMKVDITGTLTELQMSSSTMPAEVNTLSEEVEELSPDTKIGNATAGVSDTFEGV</sequence>
<feature type="compositionally biased region" description="Basic and acidic residues" evidence="1">
    <location>
        <begin position="410"/>
        <end position="419"/>
    </location>
</feature>
<gene>
    <name evidence="2" type="ORF">CBR_g12369</name>
</gene>
<evidence type="ECO:0000256" key="1">
    <source>
        <dbReference type="SAM" id="MobiDB-lite"/>
    </source>
</evidence>
<keyword evidence="3" id="KW-1185">Reference proteome</keyword>
<evidence type="ECO:0000313" key="3">
    <source>
        <dbReference type="Proteomes" id="UP000265515"/>
    </source>
</evidence>
<name>A0A388KRW1_CHABU</name>
<feature type="region of interest" description="Disordered" evidence="1">
    <location>
        <begin position="622"/>
        <end position="645"/>
    </location>
</feature>
<feature type="compositionally biased region" description="Basic and acidic residues" evidence="1">
    <location>
        <begin position="472"/>
        <end position="481"/>
    </location>
</feature>
<reference evidence="2 3" key="1">
    <citation type="journal article" date="2018" name="Cell">
        <title>The Chara Genome: Secondary Complexity and Implications for Plant Terrestrialization.</title>
        <authorList>
            <person name="Nishiyama T."/>
            <person name="Sakayama H."/>
            <person name="Vries J.D."/>
            <person name="Buschmann H."/>
            <person name="Saint-Marcoux D."/>
            <person name="Ullrich K.K."/>
            <person name="Haas F.B."/>
            <person name="Vanderstraeten L."/>
            <person name="Becker D."/>
            <person name="Lang D."/>
            <person name="Vosolsobe S."/>
            <person name="Rombauts S."/>
            <person name="Wilhelmsson P.K.I."/>
            <person name="Janitza P."/>
            <person name="Kern R."/>
            <person name="Heyl A."/>
            <person name="Rumpler F."/>
            <person name="Villalobos L.I.A.C."/>
            <person name="Clay J.M."/>
            <person name="Skokan R."/>
            <person name="Toyoda A."/>
            <person name="Suzuki Y."/>
            <person name="Kagoshima H."/>
            <person name="Schijlen E."/>
            <person name="Tajeshwar N."/>
            <person name="Catarino B."/>
            <person name="Hetherington A.J."/>
            <person name="Saltykova A."/>
            <person name="Bonnot C."/>
            <person name="Breuninger H."/>
            <person name="Symeonidi A."/>
            <person name="Radhakrishnan G.V."/>
            <person name="Van Nieuwerburgh F."/>
            <person name="Deforce D."/>
            <person name="Chang C."/>
            <person name="Karol K.G."/>
            <person name="Hedrich R."/>
            <person name="Ulvskov P."/>
            <person name="Glockner G."/>
            <person name="Delwiche C.F."/>
            <person name="Petrasek J."/>
            <person name="Van de Peer Y."/>
            <person name="Friml J."/>
            <person name="Beilby M."/>
            <person name="Dolan L."/>
            <person name="Kohara Y."/>
            <person name="Sugano S."/>
            <person name="Fujiyama A."/>
            <person name="Delaux P.-M."/>
            <person name="Quint M."/>
            <person name="TheiBen G."/>
            <person name="Hagemann M."/>
            <person name="Harholt J."/>
            <person name="Dunand C."/>
            <person name="Zachgo S."/>
            <person name="Langdale J."/>
            <person name="Maumus F."/>
            <person name="Straeten D.V.D."/>
            <person name="Gould S.B."/>
            <person name="Rensing S.A."/>
        </authorList>
    </citation>
    <scope>NUCLEOTIDE SEQUENCE [LARGE SCALE GENOMIC DNA]</scope>
    <source>
        <strain evidence="2 3">S276</strain>
    </source>
</reference>
<dbReference type="Gramene" id="GBG72801">
    <property type="protein sequence ID" value="GBG72801"/>
    <property type="gene ID" value="CBR_g12369"/>
</dbReference>
<feature type="compositionally biased region" description="Basic and acidic residues" evidence="1">
    <location>
        <begin position="361"/>
        <end position="385"/>
    </location>
</feature>
<comment type="caution">
    <text evidence="2">The sequence shown here is derived from an EMBL/GenBank/DDBJ whole genome shotgun (WGS) entry which is preliminary data.</text>
</comment>